<evidence type="ECO:0000256" key="2">
    <source>
        <dbReference type="ARBA" id="ARBA00018987"/>
    </source>
</evidence>
<evidence type="ECO:0000259" key="3">
    <source>
        <dbReference type="Pfam" id="PF08585"/>
    </source>
</evidence>
<dbReference type="Pfam" id="PF08585">
    <property type="entry name" value="RMI1_N_C"/>
    <property type="match status" value="1"/>
</dbReference>
<organism evidence="5 6">
    <name type="scientific">Pterulicium gracile</name>
    <dbReference type="NCBI Taxonomy" id="1884261"/>
    <lineage>
        <taxon>Eukaryota</taxon>
        <taxon>Fungi</taxon>
        <taxon>Dikarya</taxon>
        <taxon>Basidiomycota</taxon>
        <taxon>Agaricomycotina</taxon>
        <taxon>Agaricomycetes</taxon>
        <taxon>Agaricomycetidae</taxon>
        <taxon>Agaricales</taxon>
        <taxon>Pleurotineae</taxon>
        <taxon>Pterulaceae</taxon>
        <taxon>Pterulicium</taxon>
    </lineage>
</organism>
<dbReference type="GO" id="GO:0000712">
    <property type="term" value="P:resolution of meiotic recombination intermediates"/>
    <property type="evidence" value="ECO:0007669"/>
    <property type="project" value="TreeGrafter"/>
</dbReference>
<gene>
    <name evidence="5" type="ORF">BDV98DRAFT_510624</name>
</gene>
<dbReference type="InterPro" id="IPR049363">
    <property type="entry name" value="RMI1_N"/>
</dbReference>
<name>A0A5C3QDB8_9AGAR</name>
<dbReference type="InterPro" id="IPR042470">
    <property type="entry name" value="RMI1_N_C_sf"/>
</dbReference>
<dbReference type="GO" id="GO:0031422">
    <property type="term" value="C:RecQ family helicase-topoisomerase III complex"/>
    <property type="evidence" value="ECO:0007669"/>
    <property type="project" value="TreeGrafter"/>
</dbReference>
<dbReference type="STRING" id="1884261.A0A5C3QDB8"/>
<dbReference type="GO" id="GO:0016604">
    <property type="term" value="C:nuclear body"/>
    <property type="evidence" value="ECO:0007669"/>
    <property type="project" value="TreeGrafter"/>
</dbReference>
<sequence length="212" mass="23872">MTSSVPQHIINWAKTTFPKPRVASEWLEDCYNWIIDEHGYDATLNAHEIQSKIEEQLLLSDLSASMQHGTGLVLPRNINDGKAHILPADGVLMQIVSLAEIGHSALSLQNVRETRINREGMDEEAARIAEEDEGPLEDYPRRMLKMELSDGATSIQAIEYKRLPELVLGKTPLGHKVSLIASPSPRMLKRSLDCREKRENPTRNRVLGTCER</sequence>
<dbReference type="InterPro" id="IPR013894">
    <property type="entry name" value="RMI1_OB"/>
</dbReference>
<dbReference type="GO" id="GO:0000724">
    <property type="term" value="P:double-strand break repair via homologous recombination"/>
    <property type="evidence" value="ECO:0007669"/>
    <property type="project" value="TreeGrafter"/>
</dbReference>
<evidence type="ECO:0000313" key="6">
    <source>
        <dbReference type="Proteomes" id="UP000305067"/>
    </source>
</evidence>
<dbReference type="PANTHER" id="PTHR14790">
    <property type="entry name" value="RECQ-MEDIATED GENOME INSTABILITY PROTEIN 1 RMI1"/>
    <property type="match status" value="1"/>
</dbReference>
<dbReference type="SMART" id="SM01161">
    <property type="entry name" value="DUF1767"/>
    <property type="match status" value="1"/>
</dbReference>
<evidence type="ECO:0000313" key="5">
    <source>
        <dbReference type="EMBL" id="TFK99546.1"/>
    </source>
</evidence>
<reference evidence="5 6" key="1">
    <citation type="journal article" date="2019" name="Nat. Ecol. Evol.">
        <title>Megaphylogeny resolves global patterns of mushroom evolution.</title>
        <authorList>
            <person name="Varga T."/>
            <person name="Krizsan K."/>
            <person name="Foldi C."/>
            <person name="Dima B."/>
            <person name="Sanchez-Garcia M."/>
            <person name="Sanchez-Ramirez S."/>
            <person name="Szollosi G.J."/>
            <person name="Szarkandi J.G."/>
            <person name="Papp V."/>
            <person name="Albert L."/>
            <person name="Andreopoulos W."/>
            <person name="Angelini C."/>
            <person name="Antonin V."/>
            <person name="Barry K.W."/>
            <person name="Bougher N.L."/>
            <person name="Buchanan P."/>
            <person name="Buyck B."/>
            <person name="Bense V."/>
            <person name="Catcheside P."/>
            <person name="Chovatia M."/>
            <person name="Cooper J."/>
            <person name="Damon W."/>
            <person name="Desjardin D."/>
            <person name="Finy P."/>
            <person name="Geml J."/>
            <person name="Haridas S."/>
            <person name="Hughes K."/>
            <person name="Justo A."/>
            <person name="Karasinski D."/>
            <person name="Kautmanova I."/>
            <person name="Kiss B."/>
            <person name="Kocsube S."/>
            <person name="Kotiranta H."/>
            <person name="LaButti K.M."/>
            <person name="Lechner B.E."/>
            <person name="Liimatainen K."/>
            <person name="Lipzen A."/>
            <person name="Lukacs Z."/>
            <person name="Mihaltcheva S."/>
            <person name="Morgado L.N."/>
            <person name="Niskanen T."/>
            <person name="Noordeloos M.E."/>
            <person name="Ohm R.A."/>
            <person name="Ortiz-Santana B."/>
            <person name="Ovrebo C."/>
            <person name="Racz N."/>
            <person name="Riley R."/>
            <person name="Savchenko A."/>
            <person name="Shiryaev A."/>
            <person name="Soop K."/>
            <person name="Spirin V."/>
            <person name="Szebenyi C."/>
            <person name="Tomsovsky M."/>
            <person name="Tulloss R.E."/>
            <person name="Uehling J."/>
            <person name="Grigoriev I.V."/>
            <person name="Vagvolgyi C."/>
            <person name="Papp T."/>
            <person name="Martin F.M."/>
            <person name="Miettinen O."/>
            <person name="Hibbett D.S."/>
            <person name="Nagy L.G."/>
        </authorList>
    </citation>
    <scope>NUCLEOTIDE SEQUENCE [LARGE SCALE GENOMIC DNA]</scope>
    <source>
        <strain evidence="5 6">CBS 309.79</strain>
    </source>
</reference>
<keyword evidence="6" id="KW-1185">Reference proteome</keyword>
<evidence type="ECO:0000256" key="1">
    <source>
        <dbReference type="ARBA" id="ARBA00006395"/>
    </source>
</evidence>
<evidence type="ECO:0000259" key="4">
    <source>
        <dbReference type="Pfam" id="PF21000"/>
    </source>
</evidence>
<dbReference type="Gene3D" id="1.10.8.1020">
    <property type="entry name" value="RecQ-mediated genome instability protein 1, N-terminal domain"/>
    <property type="match status" value="1"/>
</dbReference>
<accession>A0A5C3QDB8</accession>
<protein>
    <recommendedName>
        <fullName evidence="2">RecQ-mediated genome instability protein 1</fullName>
    </recommendedName>
</protein>
<dbReference type="OrthoDB" id="341511at2759"/>
<comment type="similarity">
    <text evidence="1">Belongs to the RMI1 family.</text>
</comment>
<dbReference type="Proteomes" id="UP000305067">
    <property type="component" value="Unassembled WGS sequence"/>
</dbReference>
<dbReference type="Pfam" id="PF21000">
    <property type="entry name" value="RMI1_N_N"/>
    <property type="match status" value="1"/>
</dbReference>
<dbReference type="Gene3D" id="2.40.50.770">
    <property type="entry name" value="RecQ-mediated genome instability protein Rmi1, C-terminal domain"/>
    <property type="match status" value="1"/>
</dbReference>
<proteinExistence type="inferred from homology"/>
<dbReference type="InterPro" id="IPR044881">
    <property type="entry name" value="RMI1_N_N_sf"/>
</dbReference>
<feature type="domain" description="RecQ mediated genome instability protein 1 OB-fold" evidence="3">
    <location>
        <begin position="74"/>
        <end position="179"/>
    </location>
</feature>
<feature type="domain" description="RMI1 N-terminal" evidence="4">
    <location>
        <begin position="18"/>
        <end position="65"/>
    </location>
</feature>
<dbReference type="PANTHER" id="PTHR14790:SF15">
    <property type="entry name" value="RECQ-MEDIATED GENOME INSTABILITY PROTEIN 1"/>
    <property type="match status" value="1"/>
</dbReference>
<dbReference type="EMBL" id="ML178833">
    <property type="protein sequence ID" value="TFK99546.1"/>
    <property type="molecule type" value="Genomic_DNA"/>
</dbReference>
<dbReference type="AlphaFoldDB" id="A0A5C3QDB8"/>